<evidence type="ECO:0000313" key="2">
    <source>
        <dbReference type="EMBL" id="RFB04677.1"/>
    </source>
</evidence>
<name>A0A371RGU8_9PROT</name>
<accession>A0A371RGU8</accession>
<dbReference type="EMBL" id="QUQO01000001">
    <property type="protein sequence ID" value="RFB04677.1"/>
    <property type="molecule type" value="Genomic_DNA"/>
</dbReference>
<dbReference type="Proteomes" id="UP000264589">
    <property type="component" value="Unassembled WGS sequence"/>
</dbReference>
<keyword evidence="3" id="KW-1185">Reference proteome</keyword>
<gene>
    <name evidence="2" type="ORF">DX908_04925</name>
</gene>
<proteinExistence type="predicted"/>
<comment type="caution">
    <text evidence="2">The sequence shown here is derived from an EMBL/GenBank/DDBJ whole genome shotgun (WGS) entry which is preliminary data.</text>
</comment>
<evidence type="ECO:0000313" key="3">
    <source>
        <dbReference type="Proteomes" id="UP000264589"/>
    </source>
</evidence>
<dbReference type="OrthoDB" id="8443793at2"/>
<dbReference type="Pfam" id="PF02620">
    <property type="entry name" value="YceD"/>
    <property type="match status" value="1"/>
</dbReference>
<feature type="region of interest" description="Disordered" evidence="1">
    <location>
        <begin position="140"/>
        <end position="171"/>
    </location>
</feature>
<dbReference type="InterPro" id="IPR003772">
    <property type="entry name" value="YceD"/>
</dbReference>
<dbReference type="RefSeq" id="WP_116391310.1">
    <property type="nucleotide sequence ID" value="NZ_QUQO01000001.1"/>
</dbReference>
<sequence length="171" mass="18518">MSDLPVLESFSAALDVAQIGDVPERRKFTASEADRESLAAFLGMPGVQALSGEATAIRRGKLITVEGHLSATLTRSCVVSLEELTEEIEEDFLETFTDELPTGDLPEEMEADLDAPEPIEGGKLDLGTVLLEQLFLAMDPHPRKEGAEPQVDPKAGERISPFDVLGKLKQD</sequence>
<organism evidence="2 3">
    <name type="scientific">Parvularcula marina</name>
    <dbReference type="NCBI Taxonomy" id="2292771"/>
    <lineage>
        <taxon>Bacteria</taxon>
        <taxon>Pseudomonadati</taxon>
        <taxon>Pseudomonadota</taxon>
        <taxon>Alphaproteobacteria</taxon>
        <taxon>Parvularculales</taxon>
        <taxon>Parvularculaceae</taxon>
        <taxon>Parvularcula</taxon>
    </lineage>
</organism>
<evidence type="ECO:0000256" key="1">
    <source>
        <dbReference type="SAM" id="MobiDB-lite"/>
    </source>
</evidence>
<dbReference type="InParanoid" id="A0A371RGU8"/>
<reference evidence="2 3" key="1">
    <citation type="submission" date="2018-08" db="EMBL/GenBank/DDBJ databases">
        <title>Parvularcula sp. SM1705, isolated from surface water of the South Sea China.</title>
        <authorList>
            <person name="Sun L."/>
        </authorList>
    </citation>
    <scope>NUCLEOTIDE SEQUENCE [LARGE SCALE GENOMIC DNA]</scope>
    <source>
        <strain evidence="2 3">SM1705</strain>
    </source>
</reference>
<dbReference type="AlphaFoldDB" id="A0A371RGU8"/>
<protein>
    <submittedName>
        <fullName evidence="2">DUF177 domain-containing protein</fullName>
    </submittedName>
</protein>